<organism evidence="2 3">
    <name type="scientific">Portunus trituberculatus</name>
    <name type="common">Swimming crab</name>
    <name type="synonym">Neptunus trituberculatus</name>
    <dbReference type="NCBI Taxonomy" id="210409"/>
    <lineage>
        <taxon>Eukaryota</taxon>
        <taxon>Metazoa</taxon>
        <taxon>Ecdysozoa</taxon>
        <taxon>Arthropoda</taxon>
        <taxon>Crustacea</taxon>
        <taxon>Multicrustacea</taxon>
        <taxon>Malacostraca</taxon>
        <taxon>Eumalacostraca</taxon>
        <taxon>Eucarida</taxon>
        <taxon>Decapoda</taxon>
        <taxon>Pleocyemata</taxon>
        <taxon>Brachyura</taxon>
        <taxon>Eubrachyura</taxon>
        <taxon>Portunoidea</taxon>
        <taxon>Portunidae</taxon>
        <taxon>Portuninae</taxon>
        <taxon>Portunus</taxon>
    </lineage>
</organism>
<comment type="caution">
    <text evidence="2">The sequence shown here is derived from an EMBL/GenBank/DDBJ whole genome shotgun (WGS) entry which is preliminary data.</text>
</comment>
<keyword evidence="3" id="KW-1185">Reference proteome</keyword>
<accession>A0A5B7IER4</accession>
<proteinExistence type="predicted"/>
<dbReference type="Proteomes" id="UP000324222">
    <property type="component" value="Unassembled WGS sequence"/>
</dbReference>
<evidence type="ECO:0000256" key="1">
    <source>
        <dbReference type="SAM" id="MobiDB-lite"/>
    </source>
</evidence>
<evidence type="ECO:0000313" key="2">
    <source>
        <dbReference type="EMBL" id="MPC82372.1"/>
    </source>
</evidence>
<sequence>MLNRINIEHRDTGTSGQDTGVLSTTTTTISATAAASETFTFNACINTTATSTSPPFHLFNYCHCVRLHASLLPPSFLFIHSFSAVLPLLPPPCPPPLLSATFTTALVKNNDVWCDLT</sequence>
<protein>
    <submittedName>
        <fullName evidence="2">Uncharacterized protein</fullName>
    </submittedName>
</protein>
<gene>
    <name evidence="2" type="ORF">E2C01_077035</name>
</gene>
<dbReference type="EMBL" id="VSRR010059583">
    <property type="protein sequence ID" value="MPC82372.1"/>
    <property type="molecule type" value="Genomic_DNA"/>
</dbReference>
<dbReference type="AlphaFoldDB" id="A0A5B7IER4"/>
<feature type="compositionally biased region" description="Basic and acidic residues" evidence="1">
    <location>
        <begin position="1"/>
        <end position="12"/>
    </location>
</feature>
<name>A0A5B7IER4_PORTR</name>
<reference evidence="2 3" key="1">
    <citation type="submission" date="2019-05" db="EMBL/GenBank/DDBJ databases">
        <title>Another draft genome of Portunus trituberculatus and its Hox gene families provides insights of decapod evolution.</title>
        <authorList>
            <person name="Jeong J.-H."/>
            <person name="Song I."/>
            <person name="Kim S."/>
            <person name="Choi T."/>
            <person name="Kim D."/>
            <person name="Ryu S."/>
            <person name="Kim W."/>
        </authorList>
    </citation>
    <scope>NUCLEOTIDE SEQUENCE [LARGE SCALE GENOMIC DNA]</scope>
    <source>
        <tissue evidence="2">Muscle</tissue>
    </source>
</reference>
<feature type="region of interest" description="Disordered" evidence="1">
    <location>
        <begin position="1"/>
        <end position="20"/>
    </location>
</feature>
<evidence type="ECO:0000313" key="3">
    <source>
        <dbReference type="Proteomes" id="UP000324222"/>
    </source>
</evidence>